<evidence type="ECO:0000313" key="7">
    <source>
        <dbReference type="EMBL" id="TDN59570.1"/>
    </source>
</evidence>
<keyword evidence="3 5" id="KW-0732">Signal</keyword>
<dbReference type="AlphaFoldDB" id="A0A4R6EL54"/>
<dbReference type="GO" id="GO:0009289">
    <property type="term" value="C:pilus"/>
    <property type="evidence" value="ECO:0007669"/>
    <property type="project" value="UniProtKB-SubCell"/>
</dbReference>
<evidence type="ECO:0000256" key="1">
    <source>
        <dbReference type="ARBA" id="ARBA00004561"/>
    </source>
</evidence>
<accession>A0A4R6EL54</accession>
<dbReference type="Pfam" id="PF00419">
    <property type="entry name" value="Fimbrial"/>
    <property type="match status" value="1"/>
</dbReference>
<keyword evidence="4" id="KW-0281">Fimbrium</keyword>
<evidence type="ECO:0000256" key="4">
    <source>
        <dbReference type="ARBA" id="ARBA00023263"/>
    </source>
</evidence>
<dbReference type="InterPro" id="IPR000259">
    <property type="entry name" value="Adhesion_dom_fimbrial"/>
</dbReference>
<evidence type="ECO:0000256" key="5">
    <source>
        <dbReference type="SAM" id="SignalP"/>
    </source>
</evidence>
<dbReference type="InterPro" id="IPR008966">
    <property type="entry name" value="Adhesion_dom_sf"/>
</dbReference>
<dbReference type="PANTHER" id="PTHR33420">
    <property type="entry name" value="FIMBRIAL SUBUNIT ELFA-RELATED"/>
    <property type="match status" value="1"/>
</dbReference>
<evidence type="ECO:0000256" key="2">
    <source>
        <dbReference type="ARBA" id="ARBA00006671"/>
    </source>
</evidence>
<comment type="subcellular location">
    <subcellularLocation>
        <location evidence="1">Fimbrium</location>
    </subcellularLocation>
</comment>
<gene>
    <name evidence="7" type="ORF">EC847_104176</name>
</gene>
<dbReference type="GO" id="GO:0043709">
    <property type="term" value="P:cell adhesion involved in single-species biofilm formation"/>
    <property type="evidence" value="ECO:0007669"/>
    <property type="project" value="TreeGrafter"/>
</dbReference>
<protein>
    <submittedName>
        <fullName evidence="7">Type 1 fimbria pilin</fullName>
    </submittedName>
</protein>
<dbReference type="InterPro" id="IPR050263">
    <property type="entry name" value="Bact_Fimbrial_Adh_Pro"/>
</dbReference>
<dbReference type="Gene3D" id="2.60.40.1090">
    <property type="entry name" value="Fimbrial-type adhesion domain"/>
    <property type="match status" value="1"/>
</dbReference>
<dbReference type="RefSeq" id="WP_133460981.1">
    <property type="nucleotide sequence ID" value="NZ_SNVX01000004.1"/>
</dbReference>
<feature type="domain" description="Fimbrial-type adhesion" evidence="6">
    <location>
        <begin position="29"/>
        <end position="177"/>
    </location>
</feature>
<keyword evidence="8" id="KW-1185">Reference proteome</keyword>
<dbReference type="InterPro" id="IPR036937">
    <property type="entry name" value="Adhesion_dom_fimbrial_sf"/>
</dbReference>
<organism evidence="7 8">
    <name type="scientific">Scandinavium goeteborgense</name>
    <dbReference type="NCBI Taxonomy" id="1851514"/>
    <lineage>
        <taxon>Bacteria</taxon>
        <taxon>Pseudomonadati</taxon>
        <taxon>Pseudomonadota</taxon>
        <taxon>Gammaproteobacteria</taxon>
        <taxon>Enterobacterales</taxon>
        <taxon>Enterobacteriaceae</taxon>
        <taxon>Scandinavium</taxon>
    </lineage>
</organism>
<sequence>MNMKKLSVAAVVMLGLGVTAAQADDGSLNFTGEVSASSCSVAASSTVIPVTFDSYSAASLNSIAPGTTSAALQKPFSISLVGCPEGVSVAKIKLDGKTSGITPTAFVGTSTARYVGIVISDAETNTVITPKAFGSDKAIHAGSDNVLNYLVGLTKTTDESAAVAGTIDVPVTFTMSYE</sequence>
<dbReference type="OrthoDB" id="6466381at2"/>
<feature type="signal peptide" evidence="5">
    <location>
        <begin position="1"/>
        <end position="23"/>
    </location>
</feature>
<comment type="similarity">
    <text evidence="2">Belongs to the fimbrial protein family.</text>
</comment>
<comment type="caution">
    <text evidence="7">The sequence shown here is derived from an EMBL/GenBank/DDBJ whole genome shotgun (WGS) entry which is preliminary data.</text>
</comment>
<reference evidence="7 8" key="1">
    <citation type="submission" date="2019-03" db="EMBL/GenBank/DDBJ databases">
        <title>Genomic analyses of the natural microbiome of Caenorhabditis elegans.</title>
        <authorList>
            <person name="Samuel B."/>
        </authorList>
    </citation>
    <scope>NUCLEOTIDE SEQUENCE [LARGE SCALE GENOMIC DNA]</scope>
    <source>
        <strain evidence="7 8">BIGb0156</strain>
    </source>
</reference>
<dbReference type="EMBL" id="SNVX01000004">
    <property type="protein sequence ID" value="TDN59570.1"/>
    <property type="molecule type" value="Genomic_DNA"/>
</dbReference>
<evidence type="ECO:0000256" key="3">
    <source>
        <dbReference type="ARBA" id="ARBA00022729"/>
    </source>
</evidence>
<proteinExistence type="inferred from homology"/>
<dbReference type="SUPFAM" id="SSF49401">
    <property type="entry name" value="Bacterial adhesins"/>
    <property type="match status" value="1"/>
</dbReference>
<feature type="chain" id="PRO_5020466311" evidence="5">
    <location>
        <begin position="24"/>
        <end position="178"/>
    </location>
</feature>
<evidence type="ECO:0000313" key="8">
    <source>
        <dbReference type="Proteomes" id="UP000295530"/>
    </source>
</evidence>
<evidence type="ECO:0000259" key="6">
    <source>
        <dbReference type="Pfam" id="PF00419"/>
    </source>
</evidence>
<name>A0A4R6EL54_SCAGO</name>
<dbReference type="Proteomes" id="UP000295530">
    <property type="component" value="Unassembled WGS sequence"/>
</dbReference>
<dbReference type="PANTHER" id="PTHR33420:SF3">
    <property type="entry name" value="FIMBRIAL SUBUNIT ELFA"/>
    <property type="match status" value="1"/>
</dbReference>